<evidence type="ECO:0000313" key="2">
    <source>
        <dbReference type="Proteomes" id="UP000054350"/>
    </source>
</evidence>
<proteinExistence type="predicted"/>
<reference evidence="1 2" key="1">
    <citation type="submission" date="2009-11" db="EMBL/GenBank/DDBJ databases">
        <title>Annotation of Allomyces macrogynus ATCC 38327.</title>
        <authorList>
            <consortium name="The Broad Institute Genome Sequencing Platform"/>
            <person name="Russ C."/>
            <person name="Cuomo C."/>
            <person name="Burger G."/>
            <person name="Gray M.W."/>
            <person name="Holland P.W.H."/>
            <person name="King N."/>
            <person name="Lang F.B.F."/>
            <person name="Roger A.J."/>
            <person name="Ruiz-Trillo I."/>
            <person name="Young S.K."/>
            <person name="Zeng Q."/>
            <person name="Gargeya S."/>
            <person name="Fitzgerald M."/>
            <person name="Haas B."/>
            <person name="Abouelleil A."/>
            <person name="Alvarado L."/>
            <person name="Arachchi H.M."/>
            <person name="Berlin A."/>
            <person name="Chapman S.B."/>
            <person name="Gearin G."/>
            <person name="Goldberg J."/>
            <person name="Griggs A."/>
            <person name="Gujja S."/>
            <person name="Hansen M."/>
            <person name="Heiman D."/>
            <person name="Howarth C."/>
            <person name="Larimer J."/>
            <person name="Lui A."/>
            <person name="MacDonald P.J.P."/>
            <person name="McCowen C."/>
            <person name="Montmayeur A."/>
            <person name="Murphy C."/>
            <person name="Neiman D."/>
            <person name="Pearson M."/>
            <person name="Priest M."/>
            <person name="Roberts A."/>
            <person name="Saif S."/>
            <person name="Shea T."/>
            <person name="Sisk P."/>
            <person name="Stolte C."/>
            <person name="Sykes S."/>
            <person name="Wortman J."/>
            <person name="Nusbaum C."/>
            <person name="Birren B."/>
        </authorList>
    </citation>
    <scope>NUCLEOTIDE SEQUENCE [LARGE SCALE GENOMIC DNA]</scope>
    <source>
        <strain evidence="1 2">ATCC 38327</strain>
    </source>
</reference>
<accession>A0A0L0SLS4</accession>
<dbReference type="Proteomes" id="UP000054350">
    <property type="component" value="Unassembled WGS sequence"/>
</dbReference>
<dbReference type="VEuPathDB" id="FungiDB:AMAG_18991"/>
<protein>
    <recommendedName>
        <fullName evidence="3">Retrotransposon gag domain-containing protein</fullName>
    </recommendedName>
</protein>
<name>A0A0L0SLS4_ALLM3</name>
<keyword evidence="2" id="KW-1185">Reference proteome</keyword>
<reference evidence="2" key="2">
    <citation type="submission" date="2009-11" db="EMBL/GenBank/DDBJ databases">
        <title>The Genome Sequence of Allomyces macrogynus strain ATCC 38327.</title>
        <authorList>
            <consortium name="The Broad Institute Genome Sequencing Platform"/>
            <person name="Russ C."/>
            <person name="Cuomo C."/>
            <person name="Shea T."/>
            <person name="Young S.K."/>
            <person name="Zeng Q."/>
            <person name="Koehrsen M."/>
            <person name="Haas B."/>
            <person name="Borodovsky M."/>
            <person name="Guigo R."/>
            <person name="Alvarado L."/>
            <person name="Berlin A."/>
            <person name="Borenstein D."/>
            <person name="Chen Z."/>
            <person name="Engels R."/>
            <person name="Freedman E."/>
            <person name="Gellesch M."/>
            <person name="Goldberg J."/>
            <person name="Griggs A."/>
            <person name="Gujja S."/>
            <person name="Heiman D."/>
            <person name="Hepburn T."/>
            <person name="Howarth C."/>
            <person name="Jen D."/>
            <person name="Larson L."/>
            <person name="Lewis B."/>
            <person name="Mehta T."/>
            <person name="Park D."/>
            <person name="Pearson M."/>
            <person name="Roberts A."/>
            <person name="Saif S."/>
            <person name="Shenoy N."/>
            <person name="Sisk P."/>
            <person name="Stolte C."/>
            <person name="Sykes S."/>
            <person name="Walk T."/>
            <person name="White J."/>
            <person name="Yandava C."/>
            <person name="Burger G."/>
            <person name="Gray M.W."/>
            <person name="Holland P.W.H."/>
            <person name="King N."/>
            <person name="Lang F.B.F."/>
            <person name="Roger A.J."/>
            <person name="Ruiz-Trillo I."/>
            <person name="Lander E."/>
            <person name="Nusbaum C."/>
        </authorList>
    </citation>
    <scope>NUCLEOTIDE SEQUENCE [LARGE SCALE GENOMIC DNA]</scope>
    <source>
        <strain evidence="2">ATCC 38327</strain>
    </source>
</reference>
<gene>
    <name evidence="1" type="ORF">AMAG_18991</name>
</gene>
<dbReference type="AlphaFoldDB" id="A0A0L0SLS4"/>
<evidence type="ECO:0000313" key="1">
    <source>
        <dbReference type="EMBL" id="KNE63340.1"/>
    </source>
</evidence>
<sequence>MPPKASSSSQQFLVLVPHYAGTTVSGYDAFIDEHSGATATTSISSVQLGATNDTHVAVVNNAVKEKSFWQVSHDGTLTKPHVSVGNVAAQSIWMSMGATATRVAAEAAAAAVVSQDHSISVQRAMDKPTFDGSRDIGALDTFQLKLELYLDGCGWTEQDKIRFDIGQLSGEAIAFWRRTAQPIPTTHWTEVINTLRTYFVPLTIGTDSYKALERLRQGNTPPFEFLKQFDGHASRVSNMSDAEYFRLLR</sequence>
<dbReference type="EMBL" id="GG745342">
    <property type="protein sequence ID" value="KNE63340.1"/>
    <property type="molecule type" value="Genomic_DNA"/>
</dbReference>
<evidence type="ECO:0008006" key="3">
    <source>
        <dbReference type="Google" id="ProtNLM"/>
    </source>
</evidence>
<organism evidence="1 2">
    <name type="scientific">Allomyces macrogynus (strain ATCC 38327)</name>
    <name type="common">Allomyces javanicus var. macrogynus</name>
    <dbReference type="NCBI Taxonomy" id="578462"/>
    <lineage>
        <taxon>Eukaryota</taxon>
        <taxon>Fungi</taxon>
        <taxon>Fungi incertae sedis</taxon>
        <taxon>Blastocladiomycota</taxon>
        <taxon>Blastocladiomycetes</taxon>
        <taxon>Blastocladiales</taxon>
        <taxon>Blastocladiaceae</taxon>
        <taxon>Allomyces</taxon>
    </lineage>
</organism>